<gene>
    <name evidence="1" type="ORF">SAMN06297397_1898</name>
</gene>
<dbReference type="EMBL" id="FWXZ01000003">
    <property type="protein sequence ID" value="SMC67000.1"/>
    <property type="molecule type" value="Genomic_DNA"/>
</dbReference>
<reference evidence="1" key="1">
    <citation type="submission" date="2017-04" db="EMBL/GenBank/DDBJ databases">
        <authorList>
            <person name="Varghese N."/>
            <person name="Submissions S."/>
        </authorList>
    </citation>
    <scope>NUCLEOTIDE SEQUENCE</scope>
    <source>
        <strain evidence="1">WTE2008</strain>
    </source>
</reference>
<sequence>MSIRIRNVMLLLLAICVIFLCAAGSAESAQEELSSPDFDMEVSVGYDGLMTYGKVMPVKVTIRNFGNDLEGTLGLNAYVSRKEYDRYEMEVAVPAGSQREFTLYVSVYTRQDSFTAELVQDGKVICTGTGKQKTVVNPSAMLVGVLSTRPQSLNNLNIDRDNDTLARYEQWKTIPLTAETFPEERRALASFGMLVIDDIDPAALSRKQQEAMDEWLKGGGILLCGGGSNAGRNIPYFSTYTGMTLEGMTTSDSVTDGLEKLLGRRADGKKISVSLAEYSGQPLARDAEDHGLIYRTAVGRGRIYTAAFEMGEPRLNSENLMHFFWQQLLAEHDQDAYSSAMYSGSDEPSAGTVMAGSFVSIPARSHLVTGLIIVAGLLVLCCVCWWILKKNDLRQWMWAVIPLVSILAAVGILFLSSGAETNRPLAVVAENIIQDNSGVITSYVGINAAVPSYGRHSYSMEGNELKARMYDYVDYDEDEDNERRQPDSLRMSYTTGGESTVSVESTYAWDMIGLETERDPGIHGMIEGEAWMEDDGLHAEIINGTDANMADGFLITSYGYAAVKALAPGEKADVLLEKRTVDPSSSDVEMGTLYKNNKNIYEFISAASSYKPEGVQLSTEEKEERGLLYDMVSNAIDVVRRAQGNSGYRSYEASVFMYCAKPSGVQAPELKADGERIEKKRNVSWLTASVPFSAVGRTGMVFRSPGMDRPVLVTTGETLMPIEGAYEEDSKQDSYYILSNNPTFLYTLEGMEGAKLNSLRVVLDAWYSEQARVFVLNVEKHIWEEIRLNEDVRNPERYLDEKGRLYVQFRTDSMDMYSDIPTPMISLEGRLENAEN</sequence>
<organism evidence="1 2">
    <name type="scientific">Aristaeella lactis</name>
    <dbReference type="NCBI Taxonomy" id="3046383"/>
    <lineage>
        <taxon>Bacteria</taxon>
        <taxon>Bacillati</taxon>
        <taxon>Bacillota</taxon>
        <taxon>Clostridia</taxon>
        <taxon>Eubacteriales</taxon>
        <taxon>Aristaeellaceae</taxon>
        <taxon>Aristaeella</taxon>
    </lineage>
</organism>
<name>A0AC61PM58_9FIRM</name>
<proteinExistence type="predicted"/>
<evidence type="ECO:0000313" key="1">
    <source>
        <dbReference type="EMBL" id="SMC67000.1"/>
    </source>
</evidence>
<dbReference type="Proteomes" id="UP000192328">
    <property type="component" value="Unassembled WGS sequence"/>
</dbReference>
<evidence type="ECO:0000313" key="2">
    <source>
        <dbReference type="Proteomes" id="UP000192328"/>
    </source>
</evidence>
<protein>
    <submittedName>
        <fullName evidence="1">Uncharacterized protein</fullName>
    </submittedName>
</protein>
<keyword evidence="2" id="KW-1185">Reference proteome</keyword>
<comment type="caution">
    <text evidence="1">The sequence shown here is derived from an EMBL/GenBank/DDBJ whole genome shotgun (WGS) entry which is preliminary data.</text>
</comment>
<accession>A0AC61PM58</accession>